<sequence length="265" mass="28854">VGPDRQEQARAGRGGERREGHARVRRVGVRRLRGPQDGSRQERRARHRRRGGLPGPDLRHLLRLLRPWGVGHRGTGGPVRRPAARALPAARRGLPGRGLDGTGACGLLRAGREWRGAVRGRARGHRGGAARLGEHGARGAADPHGREARRAPAGRRGLDAERALVELPAPQARQGRPAGGDLPRGDLLPQGAAREGLRRPEGLHRRPLAGRDARRPRRGRRARPEGLPPGLRTPGLRPLLPERHGGPDPRVEVQERPRPRVALLL</sequence>
<feature type="compositionally biased region" description="Basic and acidic residues" evidence="1">
    <location>
        <begin position="132"/>
        <end position="164"/>
    </location>
</feature>
<accession>A0A6J4TL13</accession>
<keyword evidence="2" id="KW-0413">Isomerase</keyword>
<feature type="compositionally biased region" description="Basic residues" evidence="1">
    <location>
        <begin position="23"/>
        <end position="33"/>
    </location>
</feature>
<feature type="compositionally biased region" description="Low complexity" evidence="1">
    <location>
        <begin position="228"/>
        <end position="239"/>
    </location>
</feature>
<feature type="compositionally biased region" description="Basic and acidic residues" evidence="1">
    <location>
        <begin position="1"/>
        <end position="22"/>
    </location>
</feature>
<feature type="region of interest" description="Disordered" evidence="1">
    <location>
        <begin position="1"/>
        <end position="58"/>
    </location>
</feature>
<feature type="non-terminal residue" evidence="2">
    <location>
        <position position="1"/>
    </location>
</feature>
<dbReference type="EMBL" id="CADCVM010000443">
    <property type="protein sequence ID" value="CAA9526654.1"/>
    <property type="molecule type" value="Genomic_DNA"/>
</dbReference>
<evidence type="ECO:0000313" key="2">
    <source>
        <dbReference type="EMBL" id="CAA9526654.1"/>
    </source>
</evidence>
<feature type="compositionally biased region" description="Basic and acidic residues" evidence="1">
    <location>
        <begin position="195"/>
        <end position="213"/>
    </location>
</feature>
<dbReference type="EC" id="5.3.1.-" evidence="2"/>
<protein>
    <submittedName>
        <fullName evidence="2">5-deoxy-glucuronate isomerase</fullName>
        <ecNumber evidence="2">5.3.1.-</ecNumber>
    </submittedName>
</protein>
<feature type="compositionally biased region" description="Basic residues" evidence="1">
    <location>
        <begin position="119"/>
        <end position="128"/>
    </location>
</feature>
<feature type="non-terminal residue" evidence="2">
    <location>
        <position position="265"/>
    </location>
</feature>
<proteinExistence type="predicted"/>
<feature type="compositionally biased region" description="Basic and acidic residues" evidence="1">
    <location>
        <begin position="240"/>
        <end position="258"/>
    </location>
</feature>
<dbReference type="AlphaFoldDB" id="A0A6J4TL13"/>
<evidence type="ECO:0000256" key="1">
    <source>
        <dbReference type="SAM" id="MobiDB-lite"/>
    </source>
</evidence>
<reference evidence="2" key="1">
    <citation type="submission" date="2020-02" db="EMBL/GenBank/DDBJ databases">
        <authorList>
            <person name="Meier V. D."/>
        </authorList>
    </citation>
    <scope>NUCLEOTIDE SEQUENCE</scope>
    <source>
        <strain evidence="2">AVDCRST_MAG05</strain>
    </source>
</reference>
<dbReference type="GO" id="GO:0016853">
    <property type="term" value="F:isomerase activity"/>
    <property type="evidence" value="ECO:0007669"/>
    <property type="project" value="UniProtKB-KW"/>
</dbReference>
<name>A0A6J4TL13_9ACTN</name>
<feature type="region of interest" description="Disordered" evidence="1">
    <location>
        <begin position="119"/>
        <end position="265"/>
    </location>
</feature>
<organism evidence="2">
    <name type="scientific">uncultured Rubrobacteraceae bacterium</name>
    <dbReference type="NCBI Taxonomy" id="349277"/>
    <lineage>
        <taxon>Bacteria</taxon>
        <taxon>Bacillati</taxon>
        <taxon>Actinomycetota</taxon>
        <taxon>Rubrobacteria</taxon>
        <taxon>Rubrobacterales</taxon>
        <taxon>Rubrobacteraceae</taxon>
        <taxon>environmental samples</taxon>
    </lineage>
</organism>
<gene>
    <name evidence="2" type="ORF">AVDCRST_MAG05-4033</name>
</gene>